<dbReference type="InterPro" id="IPR006612">
    <property type="entry name" value="THAP_Znf"/>
</dbReference>
<name>A0AAV2AEP7_9ARAC</name>
<dbReference type="PROSITE" id="PS50950">
    <property type="entry name" value="ZF_THAP"/>
    <property type="match status" value="1"/>
</dbReference>
<evidence type="ECO:0000313" key="7">
    <source>
        <dbReference type="EMBL" id="CAL1281610.1"/>
    </source>
</evidence>
<evidence type="ECO:0000313" key="8">
    <source>
        <dbReference type="Proteomes" id="UP001497382"/>
    </source>
</evidence>
<dbReference type="InterPro" id="IPR052224">
    <property type="entry name" value="THAP_domain_protein"/>
</dbReference>
<evidence type="ECO:0000256" key="4">
    <source>
        <dbReference type="ARBA" id="ARBA00023125"/>
    </source>
</evidence>
<evidence type="ECO:0000256" key="2">
    <source>
        <dbReference type="ARBA" id="ARBA00022771"/>
    </source>
</evidence>
<dbReference type="SMART" id="SM00692">
    <property type="entry name" value="DM3"/>
    <property type="match status" value="1"/>
</dbReference>
<accession>A0AAV2AEP7</accession>
<dbReference type="GO" id="GO:0003677">
    <property type="term" value="F:DNA binding"/>
    <property type="evidence" value="ECO:0007669"/>
    <property type="project" value="UniProtKB-UniRule"/>
</dbReference>
<dbReference type="AlphaFoldDB" id="A0AAV2AEP7"/>
<dbReference type="SMART" id="SM00980">
    <property type="entry name" value="THAP"/>
    <property type="match status" value="1"/>
</dbReference>
<reference evidence="7 8" key="1">
    <citation type="submission" date="2024-04" db="EMBL/GenBank/DDBJ databases">
        <authorList>
            <person name="Rising A."/>
            <person name="Reimegard J."/>
            <person name="Sonavane S."/>
            <person name="Akerstrom W."/>
            <person name="Nylinder S."/>
            <person name="Hedman E."/>
            <person name="Kallberg Y."/>
        </authorList>
    </citation>
    <scope>NUCLEOTIDE SEQUENCE [LARGE SCALE GENOMIC DNA]</scope>
</reference>
<protein>
    <recommendedName>
        <fullName evidence="6">THAP-type domain-containing protein</fullName>
    </recommendedName>
</protein>
<dbReference type="PANTHER" id="PTHR46927">
    <property type="entry name" value="AGAP005574-PA"/>
    <property type="match status" value="1"/>
</dbReference>
<feature type="domain" description="THAP-type" evidence="6">
    <location>
        <begin position="1"/>
        <end position="82"/>
    </location>
</feature>
<comment type="caution">
    <text evidence="7">The sequence shown here is derived from an EMBL/GenBank/DDBJ whole genome shotgun (WGS) entry which is preliminary data.</text>
</comment>
<dbReference type="Pfam" id="PF05485">
    <property type="entry name" value="THAP"/>
    <property type="match status" value="1"/>
</dbReference>
<dbReference type="PANTHER" id="PTHR46927:SF3">
    <property type="entry name" value="THAP-TYPE DOMAIN-CONTAINING PROTEIN"/>
    <property type="match status" value="1"/>
</dbReference>
<gene>
    <name evidence="7" type="ORF">LARSCL_LOCUS11666</name>
</gene>
<proteinExistence type="predicted"/>
<evidence type="ECO:0000259" key="6">
    <source>
        <dbReference type="PROSITE" id="PS50950"/>
    </source>
</evidence>
<keyword evidence="3" id="KW-0862">Zinc</keyword>
<organism evidence="7 8">
    <name type="scientific">Larinioides sclopetarius</name>
    <dbReference type="NCBI Taxonomy" id="280406"/>
    <lineage>
        <taxon>Eukaryota</taxon>
        <taxon>Metazoa</taxon>
        <taxon>Ecdysozoa</taxon>
        <taxon>Arthropoda</taxon>
        <taxon>Chelicerata</taxon>
        <taxon>Arachnida</taxon>
        <taxon>Araneae</taxon>
        <taxon>Araneomorphae</taxon>
        <taxon>Entelegynae</taxon>
        <taxon>Araneoidea</taxon>
        <taxon>Araneidae</taxon>
        <taxon>Larinioides</taxon>
    </lineage>
</organism>
<evidence type="ECO:0000256" key="1">
    <source>
        <dbReference type="ARBA" id="ARBA00022723"/>
    </source>
</evidence>
<keyword evidence="8" id="KW-1185">Reference proteome</keyword>
<keyword evidence="1" id="KW-0479">Metal-binding</keyword>
<evidence type="ECO:0000256" key="3">
    <source>
        <dbReference type="ARBA" id="ARBA00022833"/>
    </source>
</evidence>
<evidence type="ECO:0000256" key="5">
    <source>
        <dbReference type="PROSITE-ProRule" id="PRU00309"/>
    </source>
</evidence>
<sequence>MPTCCAVRCSNNEKLGLKFVRLPVGKRNANRLKQWLHNIGRDKWIPNENSRLLEVHFMEDQFENHRADNRRLLKQTAVPSIFSHRLSQNSRKPLKYVLLKDSVKASFSVDFSMGDKKGNDDDQVSEEAPEFRWDVNSLVYVSEEVFAVLKHVENFFRSNEEKVLKAELNLEKLKSLLLSSSMNHFKEFPQCCNLMVKLVNVFVTHRVYFLIKKKNRAL</sequence>
<dbReference type="Proteomes" id="UP001497382">
    <property type="component" value="Unassembled WGS sequence"/>
</dbReference>
<dbReference type="SUPFAM" id="SSF57716">
    <property type="entry name" value="Glucocorticoid receptor-like (DNA-binding domain)"/>
    <property type="match status" value="1"/>
</dbReference>
<keyword evidence="2 5" id="KW-0863">Zinc-finger</keyword>
<dbReference type="EMBL" id="CAXIEN010000146">
    <property type="protein sequence ID" value="CAL1281610.1"/>
    <property type="molecule type" value="Genomic_DNA"/>
</dbReference>
<dbReference type="GO" id="GO:0008270">
    <property type="term" value="F:zinc ion binding"/>
    <property type="evidence" value="ECO:0007669"/>
    <property type="project" value="UniProtKB-KW"/>
</dbReference>
<keyword evidence="4 5" id="KW-0238">DNA-binding</keyword>